<accession>A0A1S2VAU5</accession>
<evidence type="ECO:0000256" key="2">
    <source>
        <dbReference type="ARBA" id="ARBA00022475"/>
    </source>
</evidence>
<sequence length="217" mass="25006">MIKLLRQNILFFSLYGLLLLVVGVLQLMYTKDELMHWVNSHNSPEADFLFQHITYLGDGAFSVIMAIILALASWRYGILGAASFALSGGISSVLKHYVFTDSLRPLKYFEHSKWEYRVIEGLDIHSYNSFPSGHTITAFAIFSLMALLDGRKARSWFWLLLAALTGYSRVYLFQHFVEDAYAGSFIGVGSTLAVYYFFMQYWEKNPRSWHQKGILRR</sequence>
<dbReference type="InterPro" id="IPR000326">
    <property type="entry name" value="PAP2/HPO"/>
</dbReference>
<evidence type="ECO:0000313" key="9">
    <source>
        <dbReference type="EMBL" id="OIN55812.1"/>
    </source>
</evidence>
<keyword evidence="6 7" id="KW-0472">Membrane</keyword>
<feature type="transmembrane region" description="Helical" evidence="7">
    <location>
        <begin position="9"/>
        <end position="29"/>
    </location>
</feature>
<dbReference type="SMART" id="SM00014">
    <property type="entry name" value="acidPPc"/>
    <property type="match status" value="1"/>
</dbReference>
<dbReference type="Gene3D" id="1.20.144.10">
    <property type="entry name" value="Phosphatidic acid phosphatase type 2/haloperoxidase"/>
    <property type="match status" value="1"/>
</dbReference>
<dbReference type="Pfam" id="PF01569">
    <property type="entry name" value="PAP2"/>
    <property type="match status" value="1"/>
</dbReference>
<feature type="transmembrane region" description="Helical" evidence="7">
    <location>
        <begin position="49"/>
        <end position="71"/>
    </location>
</feature>
<dbReference type="Proteomes" id="UP000181790">
    <property type="component" value="Unassembled WGS sequence"/>
</dbReference>
<keyword evidence="2" id="KW-1003">Cell membrane</keyword>
<dbReference type="GO" id="GO:0005886">
    <property type="term" value="C:plasma membrane"/>
    <property type="evidence" value="ECO:0007669"/>
    <property type="project" value="UniProtKB-SubCell"/>
</dbReference>
<dbReference type="PANTHER" id="PTHR14969">
    <property type="entry name" value="SPHINGOSINE-1-PHOSPHATE PHOSPHOHYDROLASE"/>
    <property type="match status" value="1"/>
</dbReference>
<gene>
    <name evidence="9" type="ORF">BLX24_28000</name>
</gene>
<proteinExistence type="predicted"/>
<feature type="domain" description="Phosphatidic acid phosphatase type 2/haloperoxidase" evidence="8">
    <location>
        <begin position="76"/>
        <end position="195"/>
    </location>
</feature>
<reference evidence="9 10" key="1">
    <citation type="submission" date="2016-10" db="EMBL/GenBank/DDBJ databases">
        <title>Arsenicibacter rosenii gen. nov., sp. nov., an efficient arsenic-methylating bacterium isolated from an arsenic-contaminated paddy soil.</title>
        <authorList>
            <person name="Huang K."/>
        </authorList>
    </citation>
    <scope>NUCLEOTIDE SEQUENCE [LARGE SCALE GENOMIC DNA]</scope>
    <source>
        <strain evidence="9 10">SM-1</strain>
    </source>
</reference>
<organism evidence="9 10">
    <name type="scientific">Arsenicibacter rosenii</name>
    <dbReference type="NCBI Taxonomy" id="1750698"/>
    <lineage>
        <taxon>Bacteria</taxon>
        <taxon>Pseudomonadati</taxon>
        <taxon>Bacteroidota</taxon>
        <taxon>Cytophagia</taxon>
        <taxon>Cytophagales</taxon>
        <taxon>Spirosomataceae</taxon>
        <taxon>Arsenicibacter</taxon>
    </lineage>
</organism>
<dbReference type="AlphaFoldDB" id="A0A1S2VAU5"/>
<feature type="transmembrane region" description="Helical" evidence="7">
    <location>
        <begin position="78"/>
        <end position="99"/>
    </location>
</feature>
<feature type="transmembrane region" description="Helical" evidence="7">
    <location>
        <begin position="155"/>
        <end position="174"/>
    </location>
</feature>
<feature type="transmembrane region" description="Helical" evidence="7">
    <location>
        <begin position="130"/>
        <end position="148"/>
    </location>
</feature>
<dbReference type="InterPro" id="IPR036938">
    <property type="entry name" value="PAP2/HPO_sf"/>
</dbReference>
<comment type="subcellular location">
    <subcellularLocation>
        <location evidence="1">Cell membrane</location>
        <topology evidence="1">Multi-pass membrane protein</topology>
    </subcellularLocation>
</comment>
<evidence type="ECO:0000256" key="5">
    <source>
        <dbReference type="ARBA" id="ARBA00022989"/>
    </source>
</evidence>
<keyword evidence="3 7" id="KW-0812">Transmembrane</keyword>
<dbReference type="OrthoDB" id="9773582at2"/>
<dbReference type="EMBL" id="MORL01000034">
    <property type="protein sequence ID" value="OIN55812.1"/>
    <property type="molecule type" value="Genomic_DNA"/>
</dbReference>
<protein>
    <submittedName>
        <fullName evidence="9">PA-phosphatase</fullName>
    </submittedName>
</protein>
<feature type="transmembrane region" description="Helical" evidence="7">
    <location>
        <begin position="180"/>
        <end position="198"/>
    </location>
</feature>
<comment type="caution">
    <text evidence="9">The sequence shown here is derived from an EMBL/GenBank/DDBJ whole genome shotgun (WGS) entry which is preliminary data.</text>
</comment>
<dbReference type="SUPFAM" id="SSF48317">
    <property type="entry name" value="Acid phosphatase/Vanadium-dependent haloperoxidase"/>
    <property type="match status" value="1"/>
</dbReference>
<name>A0A1S2VAU5_9BACT</name>
<evidence type="ECO:0000256" key="3">
    <source>
        <dbReference type="ARBA" id="ARBA00022692"/>
    </source>
</evidence>
<dbReference type="GO" id="GO:0016787">
    <property type="term" value="F:hydrolase activity"/>
    <property type="evidence" value="ECO:0007669"/>
    <property type="project" value="UniProtKB-KW"/>
</dbReference>
<keyword evidence="5 7" id="KW-1133">Transmembrane helix</keyword>
<dbReference type="PANTHER" id="PTHR14969:SF62">
    <property type="entry name" value="DECAPRENYLPHOSPHORYL-5-PHOSPHORIBOSE PHOSPHATASE RV3807C-RELATED"/>
    <property type="match status" value="1"/>
</dbReference>
<evidence type="ECO:0000256" key="1">
    <source>
        <dbReference type="ARBA" id="ARBA00004651"/>
    </source>
</evidence>
<evidence type="ECO:0000259" key="8">
    <source>
        <dbReference type="SMART" id="SM00014"/>
    </source>
</evidence>
<evidence type="ECO:0000256" key="6">
    <source>
        <dbReference type="ARBA" id="ARBA00023136"/>
    </source>
</evidence>
<keyword evidence="10" id="KW-1185">Reference proteome</keyword>
<keyword evidence="4" id="KW-0378">Hydrolase</keyword>
<evidence type="ECO:0000256" key="7">
    <source>
        <dbReference type="SAM" id="Phobius"/>
    </source>
</evidence>
<evidence type="ECO:0000256" key="4">
    <source>
        <dbReference type="ARBA" id="ARBA00022801"/>
    </source>
</evidence>
<dbReference type="RefSeq" id="WP_071506545.1">
    <property type="nucleotide sequence ID" value="NZ_MORL01000034.1"/>
</dbReference>
<evidence type="ECO:0000313" key="10">
    <source>
        <dbReference type="Proteomes" id="UP000181790"/>
    </source>
</evidence>